<accession>A0A2J8B279</accession>
<evidence type="ECO:0000313" key="1">
    <source>
        <dbReference type="EMBL" id="PNH18882.1"/>
    </source>
</evidence>
<reference evidence="2" key="1">
    <citation type="submission" date="2017-04" db="EMBL/GenBank/DDBJ databases">
        <authorList>
            <person name="Bumgarner R.E."/>
            <person name="Fredricks D.N."/>
            <person name="Srinivasan S."/>
        </authorList>
    </citation>
    <scope>NUCLEOTIDE SEQUENCE [LARGE SCALE GENOMIC DNA]</scope>
    <source>
        <strain evidence="2">KA00405</strain>
    </source>
</reference>
<dbReference type="RefSeq" id="WP_012994035.1">
    <property type="nucleotide sequence ID" value="NZ_NBZD01000002.1"/>
</dbReference>
<evidence type="ECO:0008006" key="3">
    <source>
        <dbReference type="Google" id="ProtNLM"/>
    </source>
</evidence>
<name>A0A2J8B279_9FIRM</name>
<dbReference type="OMA" id="NCDEFLG"/>
<proteinExistence type="predicted"/>
<dbReference type="EMBL" id="NBZD01000002">
    <property type="protein sequence ID" value="PNH18882.1"/>
    <property type="molecule type" value="Genomic_DNA"/>
</dbReference>
<organism evidence="1 2">
    <name type="scientific">Mageeibacillus indolicus</name>
    <dbReference type="NCBI Taxonomy" id="884684"/>
    <lineage>
        <taxon>Bacteria</taxon>
        <taxon>Bacillati</taxon>
        <taxon>Bacillota</taxon>
        <taxon>Clostridia</taxon>
        <taxon>Eubacteriales</taxon>
        <taxon>Oscillospiraceae</taxon>
        <taxon>Mageeibacillus</taxon>
    </lineage>
</organism>
<gene>
    <name evidence="1" type="ORF">B7R76_04845</name>
</gene>
<comment type="caution">
    <text evidence="1">The sequence shown here is derived from an EMBL/GenBank/DDBJ whole genome shotgun (WGS) entry which is preliminary data.</text>
</comment>
<dbReference type="AlphaFoldDB" id="A0A2J8B279"/>
<evidence type="ECO:0000313" key="2">
    <source>
        <dbReference type="Proteomes" id="UP000236394"/>
    </source>
</evidence>
<sequence>MVKLIVGLKGSGKTKRLVDELNQLTALGKNVVCIEPGQRLDKNVKYTVRLVNIEDYPVTGYQELLGFIAGISAKDFDLDELYIDSIYKVARSECLESLAGFLDKLDSFVKDKKFNATVMLSAEPETLPAEIKKYMV</sequence>
<protein>
    <recommendedName>
        <fullName evidence="3">Twitching motility protein PilT</fullName>
    </recommendedName>
</protein>
<dbReference type="Proteomes" id="UP000236394">
    <property type="component" value="Unassembled WGS sequence"/>
</dbReference>